<evidence type="ECO:0000313" key="2">
    <source>
        <dbReference type="EMBL" id="RHY93416.1"/>
    </source>
</evidence>
<evidence type="ECO:0000256" key="1">
    <source>
        <dbReference type="SAM" id="SignalP"/>
    </source>
</evidence>
<feature type="signal peptide" evidence="1">
    <location>
        <begin position="1"/>
        <end position="25"/>
    </location>
</feature>
<proteinExistence type="predicted"/>
<sequence>MTLYCPHSPPIVFILLVRLLTLTNSLHDLLRLPITLTRLHDSYPYASTVVVAPTVHLRLLVLRPYYSSDEEDRWGPINDVAY</sequence>
<dbReference type="EMBL" id="QUTE01017366">
    <property type="protein sequence ID" value="RHY93416.1"/>
    <property type="molecule type" value="Genomic_DNA"/>
</dbReference>
<feature type="non-terminal residue" evidence="2">
    <location>
        <position position="82"/>
    </location>
</feature>
<dbReference type="AlphaFoldDB" id="A0A397EQE9"/>
<dbReference type="Proteomes" id="UP000266196">
    <property type="component" value="Unassembled WGS sequence"/>
</dbReference>
<evidence type="ECO:0008006" key="4">
    <source>
        <dbReference type="Google" id="ProtNLM"/>
    </source>
</evidence>
<feature type="chain" id="PRO_5017444611" description="Secreted protein" evidence="1">
    <location>
        <begin position="26"/>
        <end position="82"/>
    </location>
</feature>
<accession>A0A397EQE9</accession>
<protein>
    <recommendedName>
        <fullName evidence="4">Secreted protein</fullName>
    </recommendedName>
</protein>
<organism evidence="2 3">
    <name type="scientific">Aphanomyces astaci</name>
    <name type="common">Crayfish plague agent</name>
    <dbReference type="NCBI Taxonomy" id="112090"/>
    <lineage>
        <taxon>Eukaryota</taxon>
        <taxon>Sar</taxon>
        <taxon>Stramenopiles</taxon>
        <taxon>Oomycota</taxon>
        <taxon>Saprolegniomycetes</taxon>
        <taxon>Saprolegniales</taxon>
        <taxon>Verrucalvaceae</taxon>
        <taxon>Aphanomyces</taxon>
    </lineage>
</organism>
<reference evidence="2 3" key="1">
    <citation type="submission" date="2018-08" db="EMBL/GenBank/DDBJ databases">
        <title>Aphanomyces genome sequencing and annotation.</title>
        <authorList>
            <person name="Minardi D."/>
            <person name="Oidtmann B."/>
            <person name="Van Der Giezen M."/>
            <person name="Studholme D.J."/>
        </authorList>
    </citation>
    <scope>NUCLEOTIDE SEQUENCE [LARGE SCALE GENOMIC DNA]</scope>
    <source>
        <strain evidence="2 3">197901</strain>
    </source>
</reference>
<name>A0A397EQE9_APHAT</name>
<evidence type="ECO:0000313" key="3">
    <source>
        <dbReference type="Proteomes" id="UP000266196"/>
    </source>
</evidence>
<gene>
    <name evidence="2" type="ORF">DYB31_016275</name>
</gene>
<comment type="caution">
    <text evidence="2">The sequence shown here is derived from an EMBL/GenBank/DDBJ whole genome shotgun (WGS) entry which is preliminary data.</text>
</comment>
<keyword evidence="1" id="KW-0732">Signal</keyword>